<dbReference type="Pfam" id="PF00456">
    <property type="entry name" value="Transketolase_N"/>
    <property type="match status" value="1"/>
</dbReference>
<dbReference type="AlphaFoldDB" id="E0SS69"/>
<reference evidence="8 9" key="1">
    <citation type="journal article" date="2010" name="Stand. Genomic Sci.">
        <title>Complete genome sequence of Ignisphaera aggregans type strain (AQ1.S1).</title>
        <authorList>
            <person name="Goker M."/>
            <person name="Held B."/>
            <person name="Lapidus A."/>
            <person name="Nolan M."/>
            <person name="Spring S."/>
            <person name="Yasawong M."/>
            <person name="Lucas S."/>
            <person name="Glavina Del Rio T."/>
            <person name="Tice H."/>
            <person name="Cheng J.F."/>
            <person name="Goodwin L."/>
            <person name="Tapia R."/>
            <person name="Pitluck S."/>
            <person name="Liolios K."/>
            <person name="Ivanova N."/>
            <person name="Mavromatis K."/>
            <person name="Mikhailova N."/>
            <person name="Pati A."/>
            <person name="Chen A."/>
            <person name="Palaniappan K."/>
            <person name="Brambilla E."/>
            <person name="Land M."/>
            <person name="Hauser L."/>
            <person name="Chang Y.J."/>
            <person name="Jeffries C.D."/>
            <person name="Brettin T."/>
            <person name="Detter J.C."/>
            <person name="Han C."/>
            <person name="Rohde M."/>
            <person name="Sikorski J."/>
            <person name="Woyke T."/>
            <person name="Bristow J."/>
            <person name="Eisen J.A."/>
            <person name="Markowitz V."/>
            <person name="Hugenholtz P."/>
            <person name="Kyrpides N.C."/>
            <person name="Klenk H.P."/>
        </authorList>
    </citation>
    <scope>NUCLEOTIDE SEQUENCE [LARGE SCALE GENOMIC DNA]</scope>
    <source>
        <strain evidence="9">DSM 17230 / JCM 13409 / AQ1.S1</strain>
    </source>
</reference>
<dbReference type="InterPro" id="IPR029061">
    <property type="entry name" value="THDP-binding"/>
</dbReference>
<comment type="cofactor">
    <cofactor evidence="1">
        <name>thiamine diphosphate</name>
        <dbReference type="ChEBI" id="CHEBI:58937"/>
    </cofactor>
</comment>
<evidence type="ECO:0000313" key="9">
    <source>
        <dbReference type="Proteomes" id="UP000001304"/>
    </source>
</evidence>
<organism evidence="8 9">
    <name type="scientific">Ignisphaera aggregans (strain DSM 17230 / JCM 13409 / AQ1.S1)</name>
    <dbReference type="NCBI Taxonomy" id="583356"/>
    <lineage>
        <taxon>Archaea</taxon>
        <taxon>Thermoproteota</taxon>
        <taxon>Thermoprotei</taxon>
        <taxon>Desulfurococcales</taxon>
        <taxon>Desulfurococcaceae</taxon>
        <taxon>Ignisphaera</taxon>
    </lineage>
</organism>
<evidence type="ECO:0000256" key="3">
    <source>
        <dbReference type="ARBA" id="ARBA00011631"/>
    </source>
</evidence>
<evidence type="ECO:0000256" key="2">
    <source>
        <dbReference type="ARBA" id="ARBA00007131"/>
    </source>
</evidence>
<dbReference type="InterPro" id="IPR005474">
    <property type="entry name" value="Transketolase_N"/>
</dbReference>
<dbReference type="GO" id="GO:0019164">
    <property type="term" value="F:pyruvate synthase activity"/>
    <property type="evidence" value="ECO:0007669"/>
    <property type="project" value="UniProtKB-ARBA"/>
</dbReference>
<dbReference type="GO" id="GO:0016740">
    <property type="term" value="F:transferase activity"/>
    <property type="evidence" value="ECO:0007669"/>
    <property type="project" value="UniProtKB-KW"/>
</dbReference>
<keyword evidence="5" id="KW-0786">Thiamine pyrophosphate</keyword>
<dbReference type="Proteomes" id="UP000001304">
    <property type="component" value="Chromosome"/>
</dbReference>
<dbReference type="CDD" id="cd02012">
    <property type="entry name" value="TPP_TK"/>
    <property type="match status" value="1"/>
</dbReference>
<dbReference type="HOGENOM" id="CLU_009227_4_1_2"/>
<dbReference type="BioCyc" id="IAGG583356:GHAH-1716-MONOMER"/>
<feature type="domain" description="Transketolase N-terminal" evidence="7">
    <location>
        <begin position="35"/>
        <end position="259"/>
    </location>
</feature>
<keyword evidence="8" id="KW-0808">Transferase</keyword>
<evidence type="ECO:0000256" key="4">
    <source>
        <dbReference type="ARBA" id="ARBA00012691"/>
    </source>
</evidence>
<dbReference type="SUPFAM" id="SSF52518">
    <property type="entry name" value="Thiamin diphosphate-binding fold (THDP-binding)"/>
    <property type="match status" value="1"/>
</dbReference>
<evidence type="ECO:0000256" key="1">
    <source>
        <dbReference type="ARBA" id="ARBA00001964"/>
    </source>
</evidence>
<keyword evidence="9" id="KW-1185">Reference proteome</keyword>
<dbReference type="PANTHER" id="PTHR47514">
    <property type="entry name" value="TRANSKETOLASE N-TERMINAL SECTION-RELATED"/>
    <property type="match status" value="1"/>
</dbReference>
<evidence type="ECO:0000256" key="5">
    <source>
        <dbReference type="ARBA" id="ARBA00023052"/>
    </source>
</evidence>
<dbReference type="EC" id="1.2.7.11" evidence="4"/>
<dbReference type="Gene3D" id="3.40.50.970">
    <property type="match status" value="1"/>
</dbReference>
<dbReference type="GO" id="GO:0018491">
    <property type="term" value="F:2-oxobutyrate synthase activity"/>
    <property type="evidence" value="ECO:0007669"/>
    <property type="project" value="UniProtKB-ARBA"/>
</dbReference>
<proteinExistence type="inferred from homology"/>
<evidence type="ECO:0000256" key="6">
    <source>
        <dbReference type="ARBA" id="ARBA00048893"/>
    </source>
</evidence>
<comment type="catalytic activity">
    <reaction evidence="6">
        <text>a 2-oxocarboxylate + 2 oxidized [2Fe-2S]-[ferredoxin] + CoA = an acyl-CoA + 2 reduced [2Fe-2S]-[ferredoxin] + CO2 + H(+)</text>
        <dbReference type="Rhea" id="RHEA:42316"/>
        <dbReference type="Rhea" id="RHEA-COMP:10000"/>
        <dbReference type="Rhea" id="RHEA-COMP:10001"/>
        <dbReference type="ChEBI" id="CHEBI:15378"/>
        <dbReference type="ChEBI" id="CHEBI:16526"/>
        <dbReference type="ChEBI" id="CHEBI:33737"/>
        <dbReference type="ChEBI" id="CHEBI:33738"/>
        <dbReference type="ChEBI" id="CHEBI:35179"/>
        <dbReference type="ChEBI" id="CHEBI:57287"/>
        <dbReference type="ChEBI" id="CHEBI:58342"/>
        <dbReference type="EC" id="1.2.7.11"/>
    </reaction>
</comment>
<protein>
    <recommendedName>
        <fullName evidence="4">2-oxoacid oxidoreductase (ferredoxin)</fullName>
        <ecNumber evidence="4">1.2.7.11</ecNumber>
    </recommendedName>
</protein>
<evidence type="ECO:0000313" key="8">
    <source>
        <dbReference type="EMBL" id="ADM28526.1"/>
    </source>
</evidence>
<accession>E0SS69</accession>
<dbReference type="KEGG" id="iag:Igag_1729"/>
<comment type="subunit">
    <text evidence="3">Heterodimer composed of an alpha and a beta subunit.</text>
</comment>
<dbReference type="PANTHER" id="PTHR47514:SF1">
    <property type="entry name" value="TRANSKETOLASE N-TERMINAL SECTION-RELATED"/>
    <property type="match status" value="1"/>
</dbReference>
<dbReference type="STRING" id="583356.Igag_1729"/>
<gene>
    <name evidence="8" type="ordered locus">Igag_1729</name>
</gene>
<comment type="similarity">
    <text evidence="2">Belongs to the transketolase family.</text>
</comment>
<evidence type="ECO:0000259" key="7">
    <source>
        <dbReference type="Pfam" id="PF00456"/>
    </source>
</evidence>
<sequence length="277" mass="30636">MVKVDAAPILNKPSLEDINSIEAVANSIRRSLIIMHKHEKFLHMGSSLSSVDIIATLMFRYINRNGDPLNRDWFILSKGHAAPTLYAALAELGLIPKEELIKIQSIDSILQGHPEISIPGVDMSTGSLGQGISFAVGIAAWIKSRGGRGRVYVLMGDGEQDEGQVWEAITHAATLKLDNLIVIIDANGFQLDGKVDEVKPKPYLPFVWKAIGWRVLWCDGHDIASIMTAIEEALESDRPTVIFAKTIRGYGLKHIENTDKQRVEDIEDVKDFDNNNA</sequence>
<name>E0SS69_IGNAA</name>
<dbReference type="EMBL" id="CP002098">
    <property type="protein sequence ID" value="ADM28526.1"/>
    <property type="molecule type" value="Genomic_DNA"/>
</dbReference>